<feature type="chain" id="PRO_5024446767" description="Lipoprotein" evidence="1">
    <location>
        <begin position="23"/>
        <end position="368"/>
    </location>
</feature>
<name>A0A5Q4ZYS0_9GAMM</name>
<keyword evidence="2" id="KW-0614">Plasmid</keyword>
<evidence type="ECO:0000256" key="1">
    <source>
        <dbReference type="SAM" id="SignalP"/>
    </source>
</evidence>
<feature type="signal peptide" evidence="1">
    <location>
        <begin position="1"/>
        <end position="22"/>
    </location>
</feature>
<reference evidence="2" key="1">
    <citation type="submission" date="2019-09" db="EMBL/GenBank/DDBJ databases">
        <authorList>
            <person name="Hjerde E."/>
        </authorList>
    </citation>
    <scope>NUCLEOTIDE SEQUENCE [LARGE SCALE GENOMIC DNA]</scope>
    <source>
        <strain evidence="2">06/09/160</strain>
        <plasmid evidence="2">pAWOD_2</plasmid>
    </source>
</reference>
<protein>
    <recommendedName>
        <fullName evidence="3">Lipoprotein</fullName>
    </recommendedName>
</protein>
<dbReference type="AlphaFoldDB" id="A0A5Q4ZYS0"/>
<organism evidence="2">
    <name type="scientific">Aliivibrio wodanis</name>
    <dbReference type="NCBI Taxonomy" id="80852"/>
    <lineage>
        <taxon>Bacteria</taxon>
        <taxon>Pseudomonadati</taxon>
        <taxon>Pseudomonadota</taxon>
        <taxon>Gammaproteobacteria</taxon>
        <taxon>Vibrionales</taxon>
        <taxon>Vibrionaceae</taxon>
        <taxon>Aliivibrio</taxon>
    </lineage>
</organism>
<evidence type="ECO:0008006" key="3">
    <source>
        <dbReference type="Google" id="ProtNLM"/>
    </source>
</evidence>
<keyword evidence="1" id="KW-0732">Signal</keyword>
<evidence type="ECO:0000313" key="2">
    <source>
        <dbReference type="EMBL" id="VVV07022.1"/>
    </source>
</evidence>
<dbReference type="EMBL" id="LR721753">
    <property type="protein sequence ID" value="VVV07022.1"/>
    <property type="molecule type" value="Genomic_DNA"/>
</dbReference>
<sequence length="368" mass="39666">MYFSKKHLAVIIALSFPFKANAVVCIDAIGNALQLEEMVSSAARWVEEKSAWAAEYAQENALAEFENMQSEYRASAEISAVTTSVSSTANAHAEERYIASPSACSAIQGAKALYDSFSANLCAEDESKVAVESLELSKITDCGVGGSGLHCGALKKKRESISSRLVSAVNDKDGESLAAMLDGGTVLGVGDGVMSPDKQQAQDDAFALILGVEDTKSLPRRLDGSLATNDDPHAIAATTQWARQHALESIPNSALKRIKGLYDHQDGKKSIIAQLEERVQYYNSEEFLKLITNTNSKDSLPADWGTMHPEAKFSYLQTLPSSEQPVSSEQVTRMIAEMISLQLALDFLTTESALSSNALIAIQSKVQM</sequence>
<geneLocation type="plasmid" evidence="2">
    <name>pAWOD_2</name>
</geneLocation>
<proteinExistence type="predicted"/>
<dbReference type="RefSeq" id="WP_192957904.1">
    <property type="nucleotide sequence ID" value="NZ_LR721753.1"/>
</dbReference>
<accession>A0A5Q4ZYS0</accession>
<gene>
    <name evidence="2" type="ORF">AW0309160_04516</name>
</gene>